<dbReference type="InterPro" id="IPR011249">
    <property type="entry name" value="Metalloenz_LuxS/M16"/>
</dbReference>
<evidence type="ECO:0000256" key="11">
    <source>
        <dbReference type="ARBA" id="ARBA00029597"/>
    </source>
</evidence>
<dbReference type="Proteomes" id="UP001156682">
    <property type="component" value="Unassembled WGS sequence"/>
</dbReference>
<reference evidence="20" key="1">
    <citation type="journal article" date="2019" name="Int. J. Syst. Evol. Microbiol.">
        <title>The Global Catalogue of Microorganisms (GCM) 10K type strain sequencing project: providing services to taxonomists for standard genome sequencing and annotation.</title>
        <authorList>
            <consortium name="The Broad Institute Genomics Platform"/>
            <consortium name="The Broad Institute Genome Sequencing Center for Infectious Disease"/>
            <person name="Wu L."/>
            <person name="Ma J."/>
        </authorList>
    </citation>
    <scope>NUCLEOTIDE SEQUENCE [LARGE SCALE GENOMIC DNA]</scope>
    <source>
        <strain evidence="20">NBRC 100033</strain>
    </source>
</reference>
<evidence type="ECO:0000256" key="9">
    <source>
        <dbReference type="ARBA" id="ARBA00022833"/>
    </source>
</evidence>
<feature type="domain" description="Peptidase M16 N-terminal" evidence="15">
    <location>
        <begin position="54"/>
        <end position="174"/>
    </location>
</feature>
<evidence type="ECO:0000313" key="19">
    <source>
        <dbReference type="EMBL" id="GLR62819.1"/>
    </source>
</evidence>
<protein>
    <recommendedName>
        <fullName evidence="5">Protease 3</fullName>
        <ecNumber evidence="4">3.4.24.55</ecNumber>
    </recommendedName>
    <alternativeName>
        <fullName evidence="13">Pitrilysin</fullName>
    </alternativeName>
    <alternativeName>
        <fullName evidence="12">Protease III</fullName>
    </alternativeName>
    <alternativeName>
        <fullName evidence="11">Protease pi</fullName>
    </alternativeName>
</protein>
<feature type="domain" description="Peptidase M16 C-terminal" evidence="16">
    <location>
        <begin position="214"/>
        <end position="388"/>
    </location>
</feature>
<dbReference type="PANTHER" id="PTHR43690:SF18">
    <property type="entry name" value="INSULIN-DEGRADING ENZYME-RELATED"/>
    <property type="match status" value="1"/>
</dbReference>
<name>A0ABQ5ZY57_9GAMM</name>
<dbReference type="InterPro" id="IPR050626">
    <property type="entry name" value="Peptidase_M16"/>
</dbReference>
<keyword evidence="8" id="KW-0378">Hydrolase</keyword>
<sequence length="940" mass="106316">MKKIVNFFTLILLLITFSGCTSLMSQLSSNSNQPITSPNDQKDYLNFQLNNGLKVLVVSDPTADKAAASMNIAAGSYHEPNAWPGLAHFLEHMLFLGTERFPKPDAYQNYISQHGGSHNAFTSAKDTNYFFDIQPEHLDPALERLSQFFIAPLLSPEYLEREVNAVHSEWSGTLQNDARLRLTALRQAFNPAHPAARFSAGNKESLDITSDEMRQALLDFYQTYYTTDRMTLVVLGKQPVNELRDLVEQHFSAIQQGSVTPDPIWPNLFTQEQLPAQVDYLPLRQQHQLLLLFPIPDQTANYQKKADHYLGGLLGHEGEGGLLATLKAENWATSLSAGTQMSNGKQALFSISLELTPEGDKNRQEILALVFNHLALIKEQGIEAWRYQEDAQLASNAFRFAESTKASSLVTHLAMNLARYPTQDVLRAHYLFDEFDPLLINNLLDQLTPQRLLVVRTSPEVEANQTGQWLPAKFSINQLSLDLNKTQTKLTTQLPPANDYLPSNLALKKGSSVKQPQALIKEQGLEVWHGLDTSFKVPRAQVYISLQNPEVTTNLEARLLAQLAASWLNDQLNAPAYPARLAGLNYNIYPHARGLTLALGGFNSEQPRLIKLMLQELQAAKVQEAQFARLKQRLKQNLHNQQKDRLVQQLIRQLYKDAVAPGSWSLEEQLASLEKLSTAELSYFLTHFSQELYVQLLAWGNITSEETLALSTQVKSQLQPKLNASDVDLIKTKQIPDGQWSKKLKLDHNDRALLFYIQAKDTSLEEEAKLRLVNQLQSAAFFHDLRTQQQLGYAVFNNHLPLAQQAGIFYYVQSPNNEPDYLAEAIEAFLRQDKQRIEKLPSKDFQQHQLSVINNLLQADQRLSERAQRLWQEIGNQRQDFGRRKALADSIEKLDQPSLLKFYEELINRYRGTYLLGTTPEARGNPLPGMPAATESWSAE</sequence>
<keyword evidence="20" id="KW-1185">Reference proteome</keyword>
<evidence type="ECO:0000256" key="2">
    <source>
        <dbReference type="ARBA" id="ARBA00002184"/>
    </source>
</evidence>
<evidence type="ECO:0000259" key="16">
    <source>
        <dbReference type="Pfam" id="PF05193"/>
    </source>
</evidence>
<keyword evidence="7" id="KW-0479">Metal-binding</keyword>
<evidence type="ECO:0000259" key="18">
    <source>
        <dbReference type="Pfam" id="PF22456"/>
    </source>
</evidence>
<evidence type="ECO:0000256" key="1">
    <source>
        <dbReference type="ARBA" id="ARBA00001947"/>
    </source>
</evidence>
<dbReference type="PROSITE" id="PS51257">
    <property type="entry name" value="PROKAR_LIPOPROTEIN"/>
    <property type="match status" value="1"/>
</dbReference>
<evidence type="ECO:0000259" key="17">
    <source>
        <dbReference type="Pfam" id="PF16187"/>
    </source>
</evidence>
<proteinExistence type="inferred from homology"/>
<evidence type="ECO:0000256" key="14">
    <source>
        <dbReference type="RuleBase" id="RU004447"/>
    </source>
</evidence>
<evidence type="ECO:0000256" key="12">
    <source>
        <dbReference type="ARBA" id="ARBA00031184"/>
    </source>
</evidence>
<dbReference type="InterPro" id="IPR011765">
    <property type="entry name" value="Pept_M16_N"/>
</dbReference>
<comment type="caution">
    <text evidence="19">The sequence shown here is derived from an EMBL/GenBank/DDBJ whole genome shotgun (WGS) entry which is preliminary data.</text>
</comment>
<evidence type="ECO:0000256" key="13">
    <source>
        <dbReference type="ARBA" id="ARBA00033450"/>
    </source>
</evidence>
<dbReference type="Pfam" id="PF16187">
    <property type="entry name" value="Peptidase_M16_M"/>
    <property type="match status" value="1"/>
</dbReference>
<evidence type="ECO:0000259" key="15">
    <source>
        <dbReference type="Pfam" id="PF00675"/>
    </source>
</evidence>
<evidence type="ECO:0000256" key="6">
    <source>
        <dbReference type="ARBA" id="ARBA00022670"/>
    </source>
</evidence>
<dbReference type="InterPro" id="IPR032632">
    <property type="entry name" value="Peptidase_M16_M"/>
</dbReference>
<dbReference type="EC" id="3.4.24.55" evidence="4"/>
<dbReference type="Pfam" id="PF22456">
    <property type="entry name" value="PqqF-like_C_4"/>
    <property type="match status" value="1"/>
</dbReference>
<evidence type="ECO:0000256" key="3">
    <source>
        <dbReference type="ARBA" id="ARBA00007261"/>
    </source>
</evidence>
<dbReference type="InterPro" id="IPR054734">
    <property type="entry name" value="PqqF-like_C_4"/>
</dbReference>
<evidence type="ECO:0000256" key="5">
    <source>
        <dbReference type="ARBA" id="ARBA00017565"/>
    </source>
</evidence>
<evidence type="ECO:0000256" key="7">
    <source>
        <dbReference type="ARBA" id="ARBA00022723"/>
    </source>
</evidence>
<dbReference type="Pfam" id="PF05193">
    <property type="entry name" value="Peptidase_M16_C"/>
    <property type="match status" value="1"/>
</dbReference>
<evidence type="ECO:0000256" key="8">
    <source>
        <dbReference type="ARBA" id="ARBA00022801"/>
    </source>
</evidence>
<dbReference type="Gene3D" id="3.30.830.10">
    <property type="entry name" value="Metalloenzyme, LuxS/M16 peptidase-like"/>
    <property type="match status" value="4"/>
</dbReference>
<comment type="cofactor">
    <cofactor evidence="1">
        <name>Zn(2+)</name>
        <dbReference type="ChEBI" id="CHEBI:29105"/>
    </cofactor>
</comment>
<dbReference type="PROSITE" id="PS00143">
    <property type="entry name" value="INSULINASE"/>
    <property type="match status" value="1"/>
</dbReference>
<keyword evidence="6" id="KW-0645">Protease</keyword>
<dbReference type="PANTHER" id="PTHR43690">
    <property type="entry name" value="NARDILYSIN"/>
    <property type="match status" value="1"/>
</dbReference>
<dbReference type="Pfam" id="PF00675">
    <property type="entry name" value="Peptidase_M16"/>
    <property type="match status" value="1"/>
</dbReference>
<evidence type="ECO:0000256" key="4">
    <source>
        <dbReference type="ARBA" id="ARBA00012449"/>
    </source>
</evidence>
<comment type="similarity">
    <text evidence="3 14">Belongs to the peptidase M16 family.</text>
</comment>
<organism evidence="19 20">
    <name type="scientific">Marinospirillum insulare</name>
    <dbReference type="NCBI Taxonomy" id="217169"/>
    <lineage>
        <taxon>Bacteria</taxon>
        <taxon>Pseudomonadati</taxon>
        <taxon>Pseudomonadota</taxon>
        <taxon>Gammaproteobacteria</taxon>
        <taxon>Oceanospirillales</taxon>
        <taxon>Oceanospirillaceae</taxon>
        <taxon>Marinospirillum</taxon>
    </lineage>
</organism>
<comment type="function">
    <text evidence="2">Endopeptidase that degrades small peptides of less than 7 kDa, such as glucagon and insulin.</text>
</comment>
<gene>
    <name evidence="19" type="ORF">GCM10007878_02540</name>
</gene>
<keyword evidence="9" id="KW-0862">Zinc</keyword>
<accession>A0ABQ5ZY57</accession>
<evidence type="ECO:0000256" key="10">
    <source>
        <dbReference type="ARBA" id="ARBA00023049"/>
    </source>
</evidence>
<dbReference type="EMBL" id="BSOR01000005">
    <property type="protein sequence ID" value="GLR62819.1"/>
    <property type="molecule type" value="Genomic_DNA"/>
</dbReference>
<evidence type="ECO:0000313" key="20">
    <source>
        <dbReference type="Proteomes" id="UP001156682"/>
    </source>
</evidence>
<keyword evidence="10" id="KW-0482">Metalloprotease</keyword>
<feature type="domain" description="Coenzyme PQQ synthesis protein F-like C-terminal lobe" evidence="18">
    <location>
        <begin position="772"/>
        <end position="871"/>
    </location>
</feature>
<dbReference type="InterPro" id="IPR001431">
    <property type="entry name" value="Pept_M16_Zn_BS"/>
</dbReference>
<dbReference type="SUPFAM" id="SSF63411">
    <property type="entry name" value="LuxS/MPP-like metallohydrolase"/>
    <property type="match status" value="4"/>
</dbReference>
<feature type="domain" description="Peptidase M16 middle/third" evidence="17">
    <location>
        <begin position="398"/>
        <end position="671"/>
    </location>
</feature>
<dbReference type="InterPro" id="IPR007863">
    <property type="entry name" value="Peptidase_M16_C"/>
</dbReference>